<dbReference type="InterPro" id="IPR036236">
    <property type="entry name" value="Znf_C2H2_sf"/>
</dbReference>
<evidence type="ECO:0000313" key="5">
    <source>
        <dbReference type="Proteomes" id="UP000194236"/>
    </source>
</evidence>
<evidence type="ECO:0000259" key="3">
    <source>
        <dbReference type="PROSITE" id="PS50157"/>
    </source>
</evidence>
<keyword evidence="5" id="KW-1185">Reference proteome</keyword>
<sequence>MSPTSAVEQQMPSSSETSSLSLVMNNNDKTFNHDELHLKQLFNLYIFECGKCSYSFQSERELSLHNYIVHNIPSYNCDRCDYVTQDTEKYNRHV</sequence>
<feature type="non-terminal residue" evidence="4">
    <location>
        <position position="94"/>
    </location>
</feature>
<organism evidence="4 5">
    <name type="scientific">Euroglyphus maynei</name>
    <name type="common">Mayne's house dust mite</name>
    <dbReference type="NCBI Taxonomy" id="6958"/>
    <lineage>
        <taxon>Eukaryota</taxon>
        <taxon>Metazoa</taxon>
        <taxon>Ecdysozoa</taxon>
        <taxon>Arthropoda</taxon>
        <taxon>Chelicerata</taxon>
        <taxon>Arachnida</taxon>
        <taxon>Acari</taxon>
        <taxon>Acariformes</taxon>
        <taxon>Sarcoptiformes</taxon>
        <taxon>Astigmata</taxon>
        <taxon>Psoroptidia</taxon>
        <taxon>Analgoidea</taxon>
        <taxon>Pyroglyphidae</taxon>
        <taxon>Pyroglyphinae</taxon>
        <taxon>Euroglyphus</taxon>
    </lineage>
</organism>
<dbReference type="EMBL" id="MUJZ01039691">
    <property type="protein sequence ID" value="OTF75929.1"/>
    <property type="molecule type" value="Genomic_DNA"/>
</dbReference>
<gene>
    <name evidence="4" type="ORF">BLA29_014451</name>
</gene>
<dbReference type="Proteomes" id="UP000194236">
    <property type="component" value="Unassembled WGS sequence"/>
</dbReference>
<evidence type="ECO:0000313" key="4">
    <source>
        <dbReference type="EMBL" id="OTF75929.1"/>
    </source>
</evidence>
<dbReference type="GO" id="GO:0008270">
    <property type="term" value="F:zinc ion binding"/>
    <property type="evidence" value="ECO:0007669"/>
    <property type="project" value="UniProtKB-KW"/>
</dbReference>
<protein>
    <recommendedName>
        <fullName evidence="3">C2H2-type domain-containing protein</fullName>
    </recommendedName>
</protein>
<feature type="compositionally biased region" description="Polar residues" evidence="2">
    <location>
        <begin position="1"/>
        <end position="12"/>
    </location>
</feature>
<keyword evidence="1" id="KW-0863">Zinc-finger</keyword>
<reference evidence="4 5" key="1">
    <citation type="submission" date="2017-03" db="EMBL/GenBank/DDBJ databases">
        <title>Genome Survey of Euroglyphus maynei.</title>
        <authorList>
            <person name="Arlian L.G."/>
            <person name="Morgan M.S."/>
            <person name="Rider S.D."/>
        </authorList>
    </citation>
    <scope>NUCLEOTIDE SEQUENCE [LARGE SCALE GENOMIC DNA]</scope>
    <source>
        <strain evidence="4">Arlian Lab</strain>
        <tissue evidence="4">Whole body</tissue>
    </source>
</reference>
<keyword evidence="1" id="KW-0479">Metal-binding</keyword>
<feature type="domain" description="C2H2-type" evidence="3">
    <location>
        <begin position="47"/>
        <end position="70"/>
    </location>
</feature>
<feature type="region of interest" description="Disordered" evidence="2">
    <location>
        <begin position="1"/>
        <end position="20"/>
    </location>
</feature>
<evidence type="ECO:0000256" key="2">
    <source>
        <dbReference type="SAM" id="MobiDB-lite"/>
    </source>
</evidence>
<proteinExistence type="predicted"/>
<accession>A0A1Y3B536</accession>
<name>A0A1Y3B536_EURMA</name>
<dbReference type="SUPFAM" id="SSF57667">
    <property type="entry name" value="beta-beta-alpha zinc fingers"/>
    <property type="match status" value="1"/>
</dbReference>
<evidence type="ECO:0000256" key="1">
    <source>
        <dbReference type="PROSITE-ProRule" id="PRU00042"/>
    </source>
</evidence>
<dbReference type="PROSITE" id="PS00028">
    <property type="entry name" value="ZINC_FINGER_C2H2_1"/>
    <property type="match status" value="1"/>
</dbReference>
<dbReference type="InterPro" id="IPR013087">
    <property type="entry name" value="Znf_C2H2_type"/>
</dbReference>
<dbReference type="PROSITE" id="PS50157">
    <property type="entry name" value="ZINC_FINGER_C2H2_2"/>
    <property type="match status" value="1"/>
</dbReference>
<dbReference type="Gene3D" id="3.30.160.60">
    <property type="entry name" value="Classic Zinc Finger"/>
    <property type="match status" value="1"/>
</dbReference>
<keyword evidence="1" id="KW-0862">Zinc</keyword>
<dbReference type="AlphaFoldDB" id="A0A1Y3B536"/>
<comment type="caution">
    <text evidence="4">The sequence shown here is derived from an EMBL/GenBank/DDBJ whole genome shotgun (WGS) entry which is preliminary data.</text>
</comment>